<comment type="caution">
    <text evidence="3">The sequence shown here is derived from an EMBL/GenBank/DDBJ whole genome shotgun (WGS) entry which is preliminary data.</text>
</comment>
<dbReference type="Proteomes" id="UP001172721">
    <property type="component" value="Unassembled WGS sequence"/>
</dbReference>
<dbReference type="RefSeq" id="WP_301164774.1">
    <property type="nucleotide sequence ID" value="NZ_JAUHTR010000001.1"/>
</dbReference>
<feature type="transmembrane region" description="Helical" evidence="2">
    <location>
        <begin position="30"/>
        <end position="47"/>
    </location>
</feature>
<feature type="region of interest" description="Disordered" evidence="1">
    <location>
        <begin position="53"/>
        <end position="75"/>
    </location>
</feature>
<name>A0ABT8HSM5_9BACL</name>
<keyword evidence="2" id="KW-0472">Membrane</keyword>
<keyword evidence="2" id="KW-0812">Transmembrane</keyword>
<evidence type="ECO:0000256" key="2">
    <source>
        <dbReference type="SAM" id="Phobius"/>
    </source>
</evidence>
<keyword evidence="2" id="KW-1133">Transmembrane helix</keyword>
<keyword evidence="4" id="KW-1185">Reference proteome</keyword>
<dbReference type="EMBL" id="JAUHTR010000001">
    <property type="protein sequence ID" value="MDN4523763.1"/>
    <property type="molecule type" value="Genomic_DNA"/>
</dbReference>
<reference evidence="3" key="1">
    <citation type="submission" date="2023-07" db="EMBL/GenBank/DDBJ databases">
        <title>Fictibacillus sp. isolated from freshwater pond.</title>
        <authorList>
            <person name="Kirdat K."/>
            <person name="Bhat A."/>
            <person name="Mourya A."/>
            <person name="Yadav A."/>
        </authorList>
    </citation>
    <scope>NUCLEOTIDE SEQUENCE</scope>
    <source>
        <strain evidence="3">NE201</strain>
    </source>
</reference>
<sequence>MLKSWMLHLLAVAAIIFFLGFYLIPGAGFGFYFISVVSGILLMILCHNEMRADSDKMQSLSKKRREMKNSEEISK</sequence>
<evidence type="ECO:0000313" key="4">
    <source>
        <dbReference type="Proteomes" id="UP001172721"/>
    </source>
</evidence>
<proteinExistence type="predicted"/>
<protein>
    <submittedName>
        <fullName evidence="3">Uncharacterized protein</fullName>
    </submittedName>
</protein>
<feature type="transmembrane region" description="Helical" evidence="2">
    <location>
        <begin position="7"/>
        <end position="24"/>
    </location>
</feature>
<evidence type="ECO:0000313" key="3">
    <source>
        <dbReference type="EMBL" id="MDN4523763.1"/>
    </source>
</evidence>
<accession>A0ABT8HSM5</accession>
<gene>
    <name evidence="3" type="ORF">QYB97_04720</name>
</gene>
<evidence type="ECO:0000256" key="1">
    <source>
        <dbReference type="SAM" id="MobiDB-lite"/>
    </source>
</evidence>
<organism evidence="3 4">
    <name type="scientific">Fictibacillus fluitans</name>
    <dbReference type="NCBI Taxonomy" id="3058422"/>
    <lineage>
        <taxon>Bacteria</taxon>
        <taxon>Bacillati</taxon>
        <taxon>Bacillota</taxon>
        <taxon>Bacilli</taxon>
        <taxon>Bacillales</taxon>
        <taxon>Fictibacillaceae</taxon>
        <taxon>Fictibacillus</taxon>
    </lineage>
</organism>